<dbReference type="InterPro" id="IPR029057">
    <property type="entry name" value="PRTase-like"/>
</dbReference>
<dbReference type="SUPFAM" id="SSF53271">
    <property type="entry name" value="PRTase-like"/>
    <property type="match status" value="1"/>
</dbReference>
<feature type="non-terminal residue" evidence="1">
    <location>
        <position position="1"/>
    </location>
</feature>
<dbReference type="EMBL" id="LAZR01067666">
    <property type="protein sequence ID" value="KKK51131.1"/>
    <property type="molecule type" value="Genomic_DNA"/>
</dbReference>
<dbReference type="InterPro" id="IPR000836">
    <property type="entry name" value="PRTase_dom"/>
</dbReference>
<name>A0A0F8YSZ8_9ZZZZ</name>
<reference evidence="1" key="1">
    <citation type="journal article" date="2015" name="Nature">
        <title>Complex archaea that bridge the gap between prokaryotes and eukaryotes.</title>
        <authorList>
            <person name="Spang A."/>
            <person name="Saw J.H."/>
            <person name="Jorgensen S.L."/>
            <person name="Zaremba-Niedzwiedzka K."/>
            <person name="Martijn J."/>
            <person name="Lind A.E."/>
            <person name="van Eijk R."/>
            <person name="Schleper C."/>
            <person name="Guy L."/>
            <person name="Ettema T.J."/>
        </authorList>
    </citation>
    <scope>NUCLEOTIDE SEQUENCE</scope>
</reference>
<proteinExistence type="predicted"/>
<protein>
    <submittedName>
        <fullName evidence="1">Uncharacterized protein</fullName>
    </submittedName>
</protein>
<comment type="caution">
    <text evidence="1">The sequence shown here is derived from an EMBL/GenBank/DDBJ whole genome shotgun (WGS) entry which is preliminary data.</text>
</comment>
<organism evidence="1">
    <name type="scientific">marine sediment metagenome</name>
    <dbReference type="NCBI Taxonomy" id="412755"/>
    <lineage>
        <taxon>unclassified sequences</taxon>
        <taxon>metagenomes</taxon>
        <taxon>ecological metagenomes</taxon>
    </lineage>
</organism>
<accession>A0A0F8YSZ8</accession>
<dbReference type="Gene3D" id="3.40.50.2020">
    <property type="match status" value="1"/>
</dbReference>
<sequence>IVVDDAIATGYTFAAALAIARSLRPRHLIAAVPAASHEGAGLVSSYCDEVRTLGTAESGLFFAVSLYYEDFPQVSDEQVVELLAPSLG</sequence>
<dbReference type="AlphaFoldDB" id="A0A0F8YSZ8"/>
<dbReference type="CDD" id="cd06223">
    <property type="entry name" value="PRTases_typeI"/>
    <property type="match status" value="1"/>
</dbReference>
<evidence type="ECO:0000313" key="1">
    <source>
        <dbReference type="EMBL" id="KKK51131.1"/>
    </source>
</evidence>
<gene>
    <name evidence="1" type="ORF">LCGC14_3118060</name>
</gene>